<dbReference type="Pfam" id="PF01909">
    <property type="entry name" value="NTP_transf_2"/>
    <property type="match status" value="1"/>
</dbReference>
<protein>
    <submittedName>
        <fullName evidence="4">Uncharacterized protein</fullName>
    </submittedName>
</protein>
<organism evidence="4 5">
    <name type="scientific">Kouleothrix aurantiaca</name>
    <dbReference type="NCBI Taxonomy" id="186479"/>
    <lineage>
        <taxon>Bacteria</taxon>
        <taxon>Bacillati</taxon>
        <taxon>Chloroflexota</taxon>
        <taxon>Chloroflexia</taxon>
        <taxon>Chloroflexales</taxon>
        <taxon>Roseiflexineae</taxon>
        <taxon>Roseiflexaceae</taxon>
        <taxon>Kouleothrix</taxon>
    </lineage>
</organism>
<dbReference type="InterPro" id="IPR043519">
    <property type="entry name" value="NT_sf"/>
</dbReference>
<feature type="domain" description="Polymerase nucleotidyl transferase" evidence="2">
    <location>
        <begin position="28"/>
        <end position="57"/>
    </location>
</feature>
<dbReference type="InterPro" id="IPR002934">
    <property type="entry name" value="Polymerase_NTP_transf_dom"/>
</dbReference>
<reference evidence="4 5" key="1">
    <citation type="submission" date="2015-09" db="EMBL/GenBank/DDBJ databases">
        <title>Draft genome sequence of Kouleothrix aurantiaca JCM 19913.</title>
        <authorList>
            <person name="Hemp J."/>
        </authorList>
    </citation>
    <scope>NUCLEOTIDE SEQUENCE [LARGE SCALE GENOMIC DNA]</scope>
    <source>
        <strain evidence="4 5">COM-B</strain>
    </source>
</reference>
<evidence type="ECO:0000313" key="5">
    <source>
        <dbReference type="Proteomes" id="UP000050509"/>
    </source>
</evidence>
<dbReference type="GO" id="GO:0016779">
    <property type="term" value="F:nucleotidyltransferase activity"/>
    <property type="evidence" value="ECO:0007669"/>
    <property type="project" value="InterPro"/>
</dbReference>
<dbReference type="Pfam" id="PF13427">
    <property type="entry name" value="AadA_C"/>
    <property type="match status" value="1"/>
</dbReference>
<dbReference type="InterPro" id="IPR025184">
    <property type="entry name" value="AadA_C"/>
</dbReference>
<evidence type="ECO:0000259" key="2">
    <source>
        <dbReference type="Pfam" id="PF01909"/>
    </source>
</evidence>
<feature type="domain" description="Adenylyltransferase AadA C-terminal" evidence="3">
    <location>
        <begin position="185"/>
        <end position="234"/>
    </location>
</feature>
<comment type="caution">
    <text evidence="4">The sequence shown here is derived from an EMBL/GenBank/DDBJ whole genome shotgun (WGS) entry which is preliminary data.</text>
</comment>
<name>A0A0P9DAC2_9CHLR</name>
<keyword evidence="5" id="KW-1185">Reference proteome</keyword>
<sequence length="265" mass="30016">MSADIPQPVQQVLNAYISLVNDALPGLLAGLYLHGSLALGAYNPGLSDIDFIAITSRRCTPSDIDTLRVVHHMLIERYPQAQLEGSYLQWHDLGRSEDTIPPHPHIHDGIVHASGYHDINAVTWWVLKHRGIAVLGPSPHHFAIQVDLDDLLGRMHHNLNTYWVRFTTEPRRMAWLLDDYGIQWAVLGVLRQFYTFRERAITSKTAAGMYALAYTPRQWHQLIQEAVNIRMGSRASLYRSRIVRAIEARAFLQLIIAACKKVDGS</sequence>
<keyword evidence="1" id="KW-0808">Transferase</keyword>
<evidence type="ECO:0000256" key="1">
    <source>
        <dbReference type="ARBA" id="ARBA00022679"/>
    </source>
</evidence>
<dbReference type="AlphaFoldDB" id="A0A0P9DAC2"/>
<dbReference type="EMBL" id="LJCR01000034">
    <property type="protein sequence ID" value="KPV54599.1"/>
    <property type="molecule type" value="Genomic_DNA"/>
</dbReference>
<accession>A0A0P9DAC2</accession>
<dbReference type="SUPFAM" id="SSF81301">
    <property type="entry name" value="Nucleotidyltransferase"/>
    <property type="match status" value="1"/>
</dbReference>
<evidence type="ECO:0000313" key="4">
    <source>
        <dbReference type="EMBL" id="KPV54599.1"/>
    </source>
</evidence>
<proteinExistence type="predicted"/>
<evidence type="ECO:0000259" key="3">
    <source>
        <dbReference type="Pfam" id="PF13427"/>
    </source>
</evidence>
<dbReference type="Proteomes" id="UP000050509">
    <property type="component" value="Unassembled WGS sequence"/>
</dbReference>
<gene>
    <name evidence="4" type="ORF">SE17_02760</name>
</gene>